<organism evidence="1 2">
    <name type="scientific">Vogesella fluminis</name>
    <dbReference type="NCBI Taxonomy" id="1069161"/>
    <lineage>
        <taxon>Bacteria</taxon>
        <taxon>Pseudomonadati</taxon>
        <taxon>Pseudomonadota</taxon>
        <taxon>Betaproteobacteria</taxon>
        <taxon>Neisseriales</taxon>
        <taxon>Chromobacteriaceae</taxon>
        <taxon>Vogesella</taxon>
    </lineage>
</organism>
<evidence type="ECO:0000313" key="1">
    <source>
        <dbReference type="EMBL" id="GHD81683.1"/>
    </source>
</evidence>
<keyword evidence="2" id="KW-1185">Reference proteome</keyword>
<comment type="caution">
    <text evidence="1">The sequence shown here is derived from an EMBL/GenBank/DDBJ whole genome shotgun (WGS) entry which is preliminary data.</text>
</comment>
<reference evidence="2" key="1">
    <citation type="journal article" date="2019" name="Int. J. Syst. Evol. Microbiol.">
        <title>The Global Catalogue of Microorganisms (GCM) 10K type strain sequencing project: providing services to taxonomists for standard genome sequencing and annotation.</title>
        <authorList>
            <consortium name="The Broad Institute Genomics Platform"/>
            <consortium name="The Broad Institute Genome Sequencing Center for Infectious Disease"/>
            <person name="Wu L."/>
            <person name="Ma J."/>
        </authorList>
    </citation>
    <scope>NUCLEOTIDE SEQUENCE [LARGE SCALE GENOMIC DNA]</scope>
    <source>
        <strain evidence="2">KCTC 23713</strain>
    </source>
</reference>
<name>A0ABQ3HE93_9NEIS</name>
<dbReference type="EMBL" id="BMYP01000056">
    <property type="protein sequence ID" value="GHD81683.1"/>
    <property type="molecule type" value="Genomic_DNA"/>
</dbReference>
<dbReference type="RefSeq" id="WP_189354737.1">
    <property type="nucleotide sequence ID" value="NZ_BMYP01000056.1"/>
</dbReference>
<sequence>MSYVLATTENIVRWYVYDTADASKGFELINELDLVKVPQLTDKETAKHYGKALGLNTWRYVKL</sequence>
<protein>
    <submittedName>
        <fullName evidence="1">Uncharacterized protein</fullName>
    </submittedName>
</protein>
<gene>
    <name evidence="1" type="ORF">GCM10011419_28060</name>
</gene>
<proteinExistence type="predicted"/>
<dbReference type="Proteomes" id="UP000662678">
    <property type="component" value="Unassembled WGS sequence"/>
</dbReference>
<accession>A0ABQ3HE93</accession>
<evidence type="ECO:0000313" key="2">
    <source>
        <dbReference type="Proteomes" id="UP000662678"/>
    </source>
</evidence>